<proteinExistence type="predicted"/>
<dbReference type="EMBL" id="BK015540">
    <property type="protein sequence ID" value="DAE11927.1"/>
    <property type="molecule type" value="Genomic_DNA"/>
</dbReference>
<keyword evidence="1" id="KW-1133">Transmembrane helix</keyword>
<organism evidence="2">
    <name type="scientific">Myoviridae sp. ctBtT5</name>
    <dbReference type="NCBI Taxonomy" id="2825048"/>
    <lineage>
        <taxon>Viruses</taxon>
        <taxon>Duplodnaviria</taxon>
        <taxon>Heunggongvirae</taxon>
        <taxon>Uroviricota</taxon>
        <taxon>Caudoviricetes</taxon>
    </lineage>
</organism>
<keyword evidence="1" id="KW-0812">Transmembrane</keyword>
<protein>
    <submittedName>
        <fullName evidence="2">Uncharacterized protein</fullName>
    </submittedName>
</protein>
<sequence>MFFNICMIFIVYDISVCFSIRMICIFGIFHYTSVIG</sequence>
<feature type="transmembrane region" description="Helical" evidence="1">
    <location>
        <begin position="7"/>
        <end position="31"/>
    </location>
</feature>
<reference evidence="2" key="1">
    <citation type="journal article" date="2021" name="Proc. Natl. Acad. Sci. U.S.A.">
        <title>A Catalog of Tens of Thousands of Viruses from Human Metagenomes Reveals Hidden Associations with Chronic Diseases.</title>
        <authorList>
            <person name="Tisza M.J."/>
            <person name="Buck C.B."/>
        </authorList>
    </citation>
    <scope>NUCLEOTIDE SEQUENCE</scope>
    <source>
        <strain evidence="2">CtBtT5</strain>
    </source>
</reference>
<evidence type="ECO:0000256" key="1">
    <source>
        <dbReference type="SAM" id="Phobius"/>
    </source>
</evidence>
<evidence type="ECO:0000313" key="2">
    <source>
        <dbReference type="EMBL" id="DAE11927.1"/>
    </source>
</evidence>
<keyword evidence="1" id="KW-0472">Membrane</keyword>
<name>A0A8S5PY19_9CAUD</name>
<accession>A0A8S5PY19</accession>